<evidence type="ECO:0000256" key="1">
    <source>
        <dbReference type="ARBA" id="ARBA00022737"/>
    </source>
</evidence>
<feature type="repeat" description="Cell wall-binding" evidence="2">
    <location>
        <begin position="65"/>
        <end position="84"/>
    </location>
</feature>
<accession>A0ABS7ALN1</accession>
<dbReference type="Pfam" id="PF19127">
    <property type="entry name" value="Choline_bind_3"/>
    <property type="match status" value="1"/>
</dbReference>
<dbReference type="EMBL" id="JAHXPT010000003">
    <property type="protein sequence ID" value="MBW6409570.1"/>
    <property type="molecule type" value="Genomic_DNA"/>
</dbReference>
<evidence type="ECO:0000313" key="5">
    <source>
        <dbReference type="Proteomes" id="UP001519921"/>
    </source>
</evidence>
<dbReference type="InterPro" id="IPR018337">
    <property type="entry name" value="Cell_wall/Cho-bd_repeat"/>
</dbReference>
<reference evidence="4 5" key="1">
    <citation type="submission" date="2021-07" db="EMBL/GenBank/DDBJ databases">
        <title>Clostridium weizhouense sp. nov., an anaerobic bacterium isolated from activated sludge of Petroleum wastewater.</title>
        <authorList>
            <person name="Li Q."/>
        </authorList>
    </citation>
    <scope>NUCLEOTIDE SEQUENCE [LARGE SCALE GENOMIC DNA]</scope>
    <source>
        <strain evidence="4 5">YB-6</strain>
    </source>
</reference>
<dbReference type="RefSeq" id="WP_219778624.1">
    <property type="nucleotide sequence ID" value="NZ_JAHXPT010000003.1"/>
</dbReference>
<dbReference type="SUPFAM" id="SSF69360">
    <property type="entry name" value="Cell wall binding repeat"/>
    <property type="match status" value="1"/>
</dbReference>
<gene>
    <name evidence="4" type="ORF">KYD98_05655</name>
</gene>
<evidence type="ECO:0000256" key="2">
    <source>
        <dbReference type="PROSITE-ProRule" id="PRU00591"/>
    </source>
</evidence>
<comment type="caution">
    <text evidence="4">The sequence shown here is derived from an EMBL/GenBank/DDBJ whole genome shotgun (WGS) entry which is preliminary data.</text>
</comment>
<feature type="signal peptide" evidence="3">
    <location>
        <begin position="1"/>
        <end position="26"/>
    </location>
</feature>
<dbReference type="Gene3D" id="2.10.270.20">
    <property type="match status" value="1"/>
</dbReference>
<feature type="repeat" description="Cell wall-binding" evidence="2">
    <location>
        <begin position="45"/>
        <end position="64"/>
    </location>
</feature>
<keyword evidence="3" id="KW-0732">Signal</keyword>
<protein>
    <submittedName>
        <fullName evidence="4">Choline-binding protein</fullName>
    </submittedName>
</protein>
<dbReference type="Proteomes" id="UP001519921">
    <property type="component" value="Unassembled WGS sequence"/>
</dbReference>
<keyword evidence="1" id="KW-0677">Repeat</keyword>
<dbReference type="PROSITE" id="PS51170">
    <property type="entry name" value="CW"/>
    <property type="match status" value="2"/>
</dbReference>
<evidence type="ECO:0000256" key="3">
    <source>
        <dbReference type="SAM" id="SignalP"/>
    </source>
</evidence>
<feature type="chain" id="PRO_5045482567" evidence="3">
    <location>
        <begin position="27"/>
        <end position="170"/>
    </location>
</feature>
<organism evidence="4 5">
    <name type="scientific">Clostridium weizhouense</name>
    <dbReference type="NCBI Taxonomy" id="2859781"/>
    <lineage>
        <taxon>Bacteria</taxon>
        <taxon>Bacillati</taxon>
        <taxon>Bacillota</taxon>
        <taxon>Clostridia</taxon>
        <taxon>Eubacteriales</taxon>
        <taxon>Clostridiaceae</taxon>
        <taxon>Clostridium</taxon>
    </lineage>
</organism>
<sequence length="170" mass="19629">MINFKKIFAGLLVSVTILGINPTATNAEWKEDSTGWWYAQGNSYLTGWQLIDNNWYYFDFYGYMKTGWQLINGSWYYLNSNGTMVVNGVIDGFNLGNDGKLISSSYYNTMKQLAEEESLKNYSSQQPVIVEEIKNKNDSSNYTTEEIIQRIDDYAERMSQSDKDESPLYN</sequence>
<proteinExistence type="predicted"/>
<keyword evidence="5" id="KW-1185">Reference proteome</keyword>
<evidence type="ECO:0000313" key="4">
    <source>
        <dbReference type="EMBL" id="MBW6409570.1"/>
    </source>
</evidence>
<name>A0ABS7ALN1_9CLOT</name>